<proteinExistence type="predicted"/>
<dbReference type="STRING" id="1742972.COMA1_11548"/>
<protein>
    <submittedName>
        <fullName evidence="1">Uncharacterized protein</fullName>
    </submittedName>
</protein>
<dbReference type="Proteomes" id="UP000199032">
    <property type="component" value="Unassembled WGS sequence"/>
</dbReference>
<keyword evidence="2" id="KW-1185">Reference proteome</keyword>
<name>A0A0S4L8W5_9BACT</name>
<dbReference type="AlphaFoldDB" id="A0A0S4L8W5"/>
<dbReference type="EMBL" id="CZQA01000001">
    <property type="protein sequence ID" value="CUS34145.1"/>
    <property type="molecule type" value="Genomic_DNA"/>
</dbReference>
<organism evidence="1 2">
    <name type="scientific">Candidatus Nitrospira nitrosa</name>
    <dbReference type="NCBI Taxonomy" id="1742972"/>
    <lineage>
        <taxon>Bacteria</taxon>
        <taxon>Pseudomonadati</taxon>
        <taxon>Nitrospirota</taxon>
        <taxon>Nitrospiria</taxon>
        <taxon>Nitrospirales</taxon>
        <taxon>Nitrospiraceae</taxon>
        <taxon>Nitrospira</taxon>
    </lineage>
</organism>
<sequence>MDRQDYAKGQEALSRGFPRGQMRVTLVGSKQVGTLRNTSLEGFSMVS</sequence>
<evidence type="ECO:0000313" key="2">
    <source>
        <dbReference type="Proteomes" id="UP000199032"/>
    </source>
</evidence>
<evidence type="ECO:0000313" key="1">
    <source>
        <dbReference type="EMBL" id="CUS34145.1"/>
    </source>
</evidence>
<reference evidence="1 2" key="1">
    <citation type="submission" date="2015-10" db="EMBL/GenBank/DDBJ databases">
        <authorList>
            <person name="Gilbert D.G."/>
        </authorList>
    </citation>
    <scope>NUCLEOTIDE SEQUENCE [LARGE SCALE GENOMIC DNA]</scope>
    <source>
        <strain evidence="1">COMA1</strain>
    </source>
</reference>
<gene>
    <name evidence="1" type="ORF">COMA1_11548</name>
</gene>
<accession>A0A0S4L8W5</accession>